<evidence type="ECO:0000313" key="1">
    <source>
        <dbReference type="EMBL" id="CAD9397898.1"/>
    </source>
</evidence>
<dbReference type="AlphaFoldDB" id="A0A7S2FKV9"/>
<proteinExistence type="predicted"/>
<accession>A0A7S2FKV9</accession>
<name>A0A7S2FKV9_9EUKA</name>
<organism evidence="1">
    <name type="scientific">Haptolina brevifila</name>
    <dbReference type="NCBI Taxonomy" id="156173"/>
    <lineage>
        <taxon>Eukaryota</taxon>
        <taxon>Haptista</taxon>
        <taxon>Haptophyta</taxon>
        <taxon>Prymnesiophyceae</taxon>
        <taxon>Prymnesiales</taxon>
        <taxon>Prymnesiaceae</taxon>
        <taxon>Haptolina</taxon>
    </lineage>
</organism>
<reference evidence="1" key="1">
    <citation type="submission" date="2021-01" db="EMBL/GenBank/DDBJ databases">
        <authorList>
            <person name="Corre E."/>
            <person name="Pelletier E."/>
            <person name="Niang G."/>
            <person name="Scheremetjew M."/>
            <person name="Finn R."/>
            <person name="Kale V."/>
            <person name="Holt S."/>
            <person name="Cochrane G."/>
            <person name="Meng A."/>
            <person name="Brown T."/>
            <person name="Cohen L."/>
        </authorList>
    </citation>
    <scope>NUCLEOTIDE SEQUENCE</scope>
    <source>
        <strain evidence="1">UTEX LB 985</strain>
    </source>
</reference>
<protein>
    <submittedName>
        <fullName evidence="1">Uncharacterized protein</fullName>
    </submittedName>
</protein>
<gene>
    <name evidence="1" type="ORF">CBRE1094_LOCUS1934</name>
</gene>
<dbReference type="EMBL" id="HBGU01003618">
    <property type="protein sequence ID" value="CAD9397898.1"/>
    <property type="molecule type" value="Transcribed_RNA"/>
</dbReference>
<sequence>MDFAALLGDAEQASATLSALGTDGALSRALHALAEQAIHRGIDYKTLGLNWDHPQTRIAYRKAEGSSFSKPASRARQQRSRLAIHKLAVGLLAAAADRREQLLVGAFCEEIGAPNLAQNATFAGVLAALDAELLLPLRAFSEATPSMFTTFGGQPIPHEPIEKKVHELLEVTLANRFSEWRYTNPIGAAQLAGLSDAQIAKWREPSRTKLGDLLIHEDTEGELGFWWATKIGGPSHGFDLEGQCLLPLLCNARHKVILVTDPAYPHNPSGRAHFRLLWVHGSSPPRAILWLETVNADFAARVNTRAWLPAVLQHAASKAASMGLSLSVESYVGRELARVVREHLEGSESDVTQVQDRLVLRPSNGVVEASDYLTNKHDWVQMEEETTQPLRRALYTPKLQGHVEL</sequence>